<feature type="compositionally biased region" description="Basic residues" evidence="1">
    <location>
        <begin position="22"/>
        <end position="33"/>
    </location>
</feature>
<reference evidence="2 3" key="1">
    <citation type="journal article" date="2019" name="Commun. Biol.">
        <title>The bagworm genome reveals a unique fibroin gene that provides high tensile strength.</title>
        <authorList>
            <person name="Kono N."/>
            <person name="Nakamura H."/>
            <person name="Ohtoshi R."/>
            <person name="Tomita M."/>
            <person name="Numata K."/>
            <person name="Arakawa K."/>
        </authorList>
    </citation>
    <scope>NUCLEOTIDE SEQUENCE [LARGE SCALE GENOMIC DNA]</scope>
</reference>
<evidence type="ECO:0000313" key="3">
    <source>
        <dbReference type="Proteomes" id="UP000299102"/>
    </source>
</evidence>
<gene>
    <name evidence="2" type="ORF">EVAR_59904_1</name>
</gene>
<comment type="caution">
    <text evidence="2">The sequence shown here is derived from an EMBL/GenBank/DDBJ whole genome shotgun (WGS) entry which is preliminary data.</text>
</comment>
<name>A0A4C2AEL0_EUMVA</name>
<accession>A0A4C2AEL0</accession>
<keyword evidence="3" id="KW-1185">Reference proteome</keyword>
<organism evidence="2 3">
    <name type="scientific">Eumeta variegata</name>
    <name type="common">Bagworm moth</name>
    <name type="synonym">Eumeta japonica</name>
    <dbReference type="NCBI Taxonomy" id="151549"/>
    <lineage>
        <taxon>Eukaryota</taxon>
        <taxon>Metazoa</taxon>
        <taxon>Ecdysozoa</taxon>
        <taxon>Arthropoda</taxon>
        <taxon>Hexapoda</taxon>
        <taxon>Insecta</taxon>
        <taxon>Pterygota</taxon>
        <taxon>Neoptera</taxon>
        <taxon>Endopterygota</taxon>
        <taxon>Lepidoptera</taxon>
        <taxon>Glossata</taxon>
        <taxon>Ditrysia</taxon>
        <taxon>Tineoidea</taxon>
        <taxon>Psychidae</taxon>
        <taxon>Oiketicinae</taxon>
        <taxon>Eumeta</taxon>
    </lineage>
</organism>
<evidence type="ECO:0000256" key="1">
    <source>
        <dbReference type="SAM" id="MobiDB-lite"/>
    </source>
</evidence>
<dbReference type="Proteomes" id="UP000299102">
    <property type="component" value="Unassembled WGS sequence"/>
</dbReference>
<dbReference type="EMBL" id="BGZK01003148">
    <property type="protein sequence ID" value="GBP98478.1"/>
    <property type="molecule type" value="Genomic_DNA"/>
</dbReference>
<sequence length="131" mass="15130">MSSRRSAIVQTERDGNVPALTKGRRNRWRRQKSVKQQNRVDAAIGESPQNSGRAGTSAPPRRSRRRPQASVHRLPTQVRQSCWWRWSRWTKLRRSKETDAGFTAIQAVGDFARASLRRDWPPVAVRRTEAE</sequence>
<protein>
    <submittedName>
        <fullName evidence="2">Uncharacterized protein</fullName>
    </submittedName>
</protein>
<dbReference type="AlphaFoldDB" id="A0A4C2AEL0"/>
<proteinExistence type="predicted"/>
<feature type="region of interest" description="Disordered" evidence="1">
    <location>
        <begin position="1"/>
        <end position="76"/>
    </location>
</feature>
<evidence type="ECO:0000313" key="2">
    <source>
        <dbReference type="EMBL" id="GBP98478.1"/>
    </source>
</evidence>